<reference evidence="1 2" key="1">
    <citation type="submission" date="2014-07" db="EMBL/GenBank/DDBJ databases">
        <title>Comparative analysis of Nitrosococcus oceani genome inventories of strains from Pacific and Atlantic gyres.</title>
        <authorList>
            <person name="Lim C.K."/>
            <person name="Wang L."/>
            <person name="Sayavedra-Soto L.A."/>
            <person name="Klotz M.G."/>
        </authorList>
    </citation>
    <scope>NUCLEOTIDE SEQUENCE [LARGE SCALE GENOMIC DNA]</scope>
    <source>
        <strain evidence="1 2">C-27</strain>
    </source>
</reference>
<dbReference type="HOGENOM" id="CLU_075293_0_0_6"/>
<dbReference type="OrthoDB" id="7054237at2"/>
<accession>A0A0E2Z597</accession>
<name>A0A0E2Z597_9GAMM</name>
<evidence type="ECO:0000313" key="1">
    <source>
        <dbReference type="EMBL" id="KFI20446.1"/>
    </source>
</evidence>
<comment type="caution">
    <text evidence="1">The sequence shown here is derived from an EMBL/GenBank/DDBJ whole genome shotgun (WGS) entry which is preliminary data.</text>
</comment>
<dbReference type="EMBL" id="JPGN01000020">
    <property type="protein sequence ID" value="KFI20446.1"/>
    <property type="molecule type" value="Genomic_DNA"/>
</dbReference>
<evidence type="ECO:0000313" key="2">
    <source>
        <dbReference type="Proteomes" id="UP000028839"/>
    </source>
</evidence>
<dbReference type="Proteomes" id="UP000028839">
    <property type="component" value="Unassembled WGS sequence"/>
</dbReference>
<organism evidence="1 2">
    <name type="scientific">Nitrosococcus oceani C-27</name>
    <dbReference type="NCBI Taxonomy" id="314279"/>
    <lineage>
        <taxon>Bacteria</taxon>
        <taxon>Pseudomonadati</taxon>
        <taxon>Pseudomonadota</taxon>
        <taxon>Gammaproteobacteria</taxon>
        <taxon>Chromatiales</taxon>
        <taxon>Chromatiaceae</taxon>
        <taxon>Nitrosococcus</taxon>
    </lineage>
</organism>
<gene>
    <name evidence="1" type="ORF">IB75_02985</name>
</gene>
<proteinExistence type="predicted"/>
<protein>
    <submittedName>
        <fullName evidence="1">Uncharacterized protein</fullName>
    </submittedName>
</protein>
<sequence>MVQNSIFVVNKEPYCIWEIDMAERNGEFLDGIDVNYFDYLLNVYLDSEDEKRAAIALRATLHHAMETMFLLLGAYIQAPDCAYAWIAKCSNNDLRQLVKNISGYHNTLFTKLNVKQVSWESISKLVFQCYKPDSDRNTQTTKLFASLWQRLAHDLIDANHVDEYNSIKHGFRVRSGGFSLAVGLEHEYGVAPPAEEMKMVGSSEHGSSFFKIEPVGTSKRNRSLRSKRTSINWKIEKVALLIQLVSMSINNIVSALKIANGATAGTCQFLRPEEDADFDKPWSYSTGVTSCNMDFVINEDDVVSTTRNELLERLNEHKKS</sequence>
<dbReference type="AlphaFoldDB" id="A0A0E2Z597"/>